<dbReference type="EMBL" id="HF935378">
    <property type="protein sequence ID" value="CCX07827.1"/>
    <property type="molecule type" value="Genomic_DNA"/>
</dbReference>
<proteinExistence type="predicted"/>
<dbReference type="Proteomes" id="UP000018144">
    <property type="component" value="Unassembled WGS sequence"/>
</dbReference>
<gene>
    <name evidence="1" type="ORF">PCON_07416</name>
</gene>
<accession>U4LBY8</accession>
<organism evidence="1 2">
    <name type="scientific">Pyronema omphalodes (strain CBS 100304)</name>
    <name type="common">Pyronema confluens</name>
    <dbReference type="NCBI Taxonomy" id="1076935"/>
    <lineage>
        <taxon>Eukaryota</taxon>
        <taxon>Fungi</taxon>
        <taxon>Dikarya</taxon>
        <taxon>Ascomycota</taxon>
        <taxon>Pezizomycotina</taxon>
        <taxon>Pezizomycetes</taxon>
        <taxon>Pezizales</taxon>
        <taxon>Pyronemataceae</taxon>
        <taxon>Pyronema</taxon>
    </lineage>
</organism>
<evidence type="ECO:0000313" key="1">
    <source>
        <dbReference type="EMBL" id="CCX07827.1"/>
    </source>
</evidence>
<dbReference type="OrthoDB" id="5379297at2759"/>
<name>U4LBY8_PYROM</name>
<keyword evidence="2" id="KW-1185">Reference proteome</keyword>
<dbReference type="AlphaFoldDB" id="U4LBY8"/>
<reference evidence="1 2" key="1">
    <citation type="journal article" date="2013" name="PLoS Genet.">
        <title>The genome and development-dependent transcriptomes of Pyronema confluens: a window into fungal evolution.</title>
        <authorList>
            <person name="Traeger S."/>
            <person name="Altegoer F."/>
            <person name="Freitag M."/>
            <person name="Gabaldon T."/>
            <person name="Kempken F."/>
            <person name="Kumar A."/>
            <person name="Marcet-Houben M."/>
            <person name="Poggeler S."/>
            <person name="Stajich J.E."/>
            <person name="Nowrousian M."/>
        </authorList>
    </citation>
    <scope>NUCLEOTIDE SEQUENCE [LARGE SCALE GENOMIC DNA]</scope>
    <source>
        <strain evidence="2">CBS 100304</strain>
        <tissue evidence="1">Vegetative mycelium</tissue>
    </source>
</reference>
<protein>
    <submittedName>
        <fullName evidence="1">Uncharacterized protein</fullName>
    </submittedName>
</protein>
<sequence>MVTQTLFSLLTGSPQQNPVSTLLDTAAHTSHAAAEAAAQLRDTLSNPGGGLSGQPTIPRDQFTQKLCSFYHSVFNKDGQRNHVLVVYDRAPRLVSFKRVLSGEGRYVAGPTEMWTCHKKIHRGKGLIGLWGFHVWVFGEGEFELLGDGG</sequence>
<evidence type="ECO:0000313" key="2">
    <source>
        <dbReference type="Proteomes" id="UP000018144"/>
    </source>
</evidence>